<dbReference type="AlphaFoldDB" id="A0A370TQY9"/>
<dbReference type="PANTHER" id="PTHR13056">
    <property type="entry name" value="VACUOLAR FUSION PROTEIN CCZ1 HOMOLOG-RELATED"/>
    <property type="match status" value="1"/>
</dbReference>
<dbReference type="STRING" id="2656787.A0A370TQY9"/>
<dbReference type="EMBL" id="NPIC01000003">
    <property type="protein sequence ID" value="RDL37940.1"/>
    <property type="molecule type" value="Genomic_DNA"/>
</dbReference>
<evidence type="ECO:0000256" key="1">
    <source>
        <dbReference type="ARBA" id="ARBA00005352"/>
    </source>
</evidence>
<name>A0A370TQY9_9HELO</name>
<dbReference type="OrthoDB" id="240546at2759"/>
<feature type="compositionally biased region" description="Basic and acidic residues" evidence="2">
    <location>
        <begin position="487"/>
        <end position="505"/>
    </location>
</feature>
<organism evidence="4 5">
    <name type="scientific">Venustampulla echinocandica</name>
    <dbReference type="NCBI Taxonomy" id="2656787"/>
    <lineage>
        <taxon>Eukaryota</taxon>
        <taxon>Fungi</taxon>
        <taxon>Dikarya</taxon>
        <taxon>Ascomycota</taxon>
        <taxon>Pezizomycotina</taxon>
        <taxon>Leotiomycetes</taxon>
        <taxon>Helotiales</taxon>
        <taxon>Pleuroascaceae</taxon>
        <taxon>Venustampulla</taxon>
    </lineage>
</organism>
<proteinExistence type="inferred from homology"/>
<accession>A0A370TQY9</accession>
<dbReference type="Pfam" id="PF19031">
    <property type="entry name" value="Intu_longin_1"/>
    <property type="match status" value="1"/>
</dbReference>
<feature type="region of interest" description="Disordered" evidence="2">
    <location>
        <begin position="336"/>
        <end position="428"/>
    </location>
</feature>
<feature type="region of interest" description="Disordered" evidence="2">
    <location>
        <begin position="273"/>
        <end position="298"/>
    </location>
</feature>
<comment type="similarity">
    <text evidence="1">Belongs to the CCZ1 family.</text>
</comment>
<dbReference type="InterPro" id="IPR013176">
    <property type="entry name" value="Ccz1"/>
</dbReference>
<dbReference type="InterPro" id="IPR043987">
    <property type="entry name" value="CCZ1/INTU/HSP4_longin_1"/>
</dbReference>
<feature type="compositionally biased region" description="Basic and acidic residues" evidence="2">
    <location>
        <begin position="273"/>
        <end position="285"/>
    </location>
</feature>
<protein>
    <recommendedName>
        <fullName evidence="3">CCZ1/INTU/HSP4 first Longin domain-containing protein</fullName>
    </recommendedName>
</protein>
<evidence type="ECO:0000259" key="3">
    <source>
        <dbReference type="Pfam" id="PF19031"/>
    </source>
</evidence>
<feature type="compositionally biased region" description="Polar residues" evidence="2">
    <location>
        <begin position="785"/>
        <end position="801"/>
    </location>
</feature>
<keyword evidence="5" id="KW-1185">Reference proteome</keyword>
<feature type="region of interest" description="Disordered" evidence="2">
    <location>
        <begin position="774"/>
        <end position="801"/>
    </location>
</feature>
<evidence type="ECO:0000313" key="4">
    <source>
        <dbReference type="EMBL" id="RDL37940.1"/>
    </source>
</evidence>
<dbReference type="RefSeq" id="XP_031870596.1">
    <property type="nucleotide sequence ID" value="XM_032013996.1"/>
</dbReference>
<feature type="domain" description="CCZ1/INTU/HSP4 first Longin" evidence="3">
    <location>
        <begin position="18"/>
        <end position="125"/>
    </location>
</feature>
<feature type="compositionally biased region" description="Basic residues" evidence="2">
    <location>
        <begin position="344"/>
        <end position="355"/>
    </location>
</feature>
<dbReference type="GeneID" id="43598222"/>
<dbReference type="GO" id="GO:0035658">
    <property type="term" value="C:Mon1-Ccz1 complex"/>
    <property type="evidence" value="ECO:0007669"/>
    <property type="project" value="InterPro"/>
</dbReference>
<feature type="compositionally biased region" description="Low complexity" evidence="2">
    <location>
        <begin position="419"/>
        <end position="428"/>
    </location>
</feature>
<feature type="region of interest" description="Disordered" evidence="2">
    <location>
        <begin position="461"/>
        <end position="507"/>
    </location>
</feature>
<dbReference type="PANTHER" id="PTHR13056:SF0">
    <property type="entry name" value="VACUOLAR FUSION PROTEIN CCZ1 HOMOLOG-RELATED"/>
    <property type="match status" value="1"/>
</dbReference>
<sequence length="867" mass="94327">MSLAAEQLRKTVPAQLGFLAIYNPSLGTTDETVADQIVYYTSQDHQDRKRRKQRVADASTQAAKDAANQSRNKQLRRIGLAQGMVEFGKSFADGTSIDTIETEKSRIILHEFEPGWWILASINLTILPKTVTTTAAKNKAPEQVETTEYSSREVKPAVLLLRDLLRAHSTFLLHRAPSIQELFGRTKRSEFENILGRYWDTFLSTWNVLMHGNPANNLYGGIKIAACGELGVGVGEEERGSGEREVLEGFVGRIDGLVDVIVSRFGDIDPSDDVQKGTNRVDAHRTLPSSPWLGSGNDPTAEDGVVFLGTGELLQRSLRDLSHWVEDIYRWGPSTYGLMDKSTTHGRGKNRKSGKRATGEAVSNSREVSRGVYGVNLLPQGPTQDSMTTIPPMPVPDGEDTRGRTGLGERGPSLHRDSSNAASINSESSKGSKFVDYLKFGYGSHWTLGGTTSKIAGHDDAADAQAAHTNSGNAVGSVESQGSKPSTGEEGRKSDSSPRPPDDTVGHYLIGLMGDIENEDDDTVVENLAGSQKSSVSSDNLSENISARTLIIELQTQADVHVEAETSIDAHSTENEQASFKDKTSALGGTLGVVFGTPEGKNMKELRVVVYANKPFIFVFLFEPQTESLASSSLYRSLHYQLSPLMKPLLRSTTFRASRPDITLNSKDRSGSATIYDLVWDPKLLTLNSTIPNIPDPFHTQPQSSDQLPWSRIEALNTHLQILNTYIATIKNGSELERTCKTSRGWWVVWTRIPEQRETPPAITSGTGEDLMFTSEDESGGDATLGSNASRTASTLGSSSVPGGAREDKVIFLIRKASDYTGTRSSRFVGGSSTAEDSGWIGAPGKLAQGIGIDTRKYIEGLLNLNR</sequence>
<evidence type="ECO:0000256" key="2">
    <source>
        <dbReference type="SAM" id="MobiDB-lite"/>
    </source>
</evidence>
<dbReference type="Proteomes" id="UP000254866">
    <property type="component" value="Unassembled WGS sequence"/>
</dbReference>
<dbReference type="GO" id="GO:0016192">
    <property type="term" value="P:vesicle-mediated transport"/>
    <property type="evidence" value="ECO:0007669"/>
    <property type="project" value="InterPro"/>
</dbReference>
<gene>
    <name evidence="4" type="ORF">BP5553_05373</name>
</gene>
<reference evidence="4 5" key="1">
    <citation type="journal article" date="2018" name="IMA Fungus">
        <title>IMA Genome-F 9: Draft genome sequence of Annulohypoxylon stygium, Aspergillus mulundensis, Berkeleyomyces basicola (syn. Thielaviopsis basicola), Ceratocystis smalleyi, two Cercospora beticola strains, Coleophoma cylindrospora, Fusarium fracticaudum, Phialophora cf. hyalina, and Morchella septimelata.</title>
        <authorList>
            <person name="Wingfield B.D."/>
            <person name="Bills G.F."/>
            <person name="Dong Y."/>
            <person name="Huang W."/>
            <person name="Nel W.J."/>
            <person name="Swalarsk-Parry B.S."/>
            <person name="Vaghefi N."/>
            <person name="Wilken P.M."/>
            <person name="An Z."/>
            <person name="de Beer Z.W."/>
            <person name="De Vos L."/>
            <person name="Chen L."/>
            <person name="Duong T.A."/>
            <person name="Gao Y."/>
            <person name="Hammerbacher A."/>
            <person name="Kikkert J.R."/>
            <person name="Li Y."/>
            <person name="Li H."/>
            <person name="Li K."/>
            <person name="Li Q."/>
            <person name="Liu X."/>
            <person name="Ma X."/>
            <person name="Naidoo K."/>
            <person name="Pethybridge S.J."/>
            <person name="Sun J."/>
            <person name="Steenkamp E.T."/>
            <person name="van der Nest M.A."/>
            <person name="van Wyk S."/>
            <person name="Wingfield M.J."/>
            <person name="Xiong C."/>
            <person name="Yue Q."/>
            <person name="Zhang X."/>
        </authorList>
    </citation>
    <scope>NUCLEOTIDE SEQUENCE [LARGE SCALE GENOMIC DNA]</scope>
    <source>
        <strain evidence="4 5">BP 5553</strain>
    </source>
</reference>
<evidence type="ECO:0000313" key="5">
    <source>
        <dbReference type="Proteomes" id="UP000254866"/>
    </source>
</evidence>
<feature type="compositionally biased region" description="Polar residues" evidence="2">
    <location>
        <begin position="468"/>
        <end position="486"/>
    </location>
</feature>
<comment type="caution">
    <text evidence="4">The sequence shown here is derived from an EMBL/GenBank/DDBJ whole genome shotgun (WGS) entry which is preliminary data.</text>
</comment>